<reference evidence="3 4" key="1">
    <citation type="submission" date="2019-01" db="EMBL/GenBank/DDBJ databases">
        <title>Sequencing of cultivated peanut Arachis hypogaea provides insights into genome evolution and oil improvement.</title>
        <authorList>
            <person name="Chen X."/>
        </authorList>
    </citation>
    <scope>NUCLEOTIDE SEQUENCE [LARGE SCALE GENOMIC DNA]</scope>
    <source>
        <strain evidence="4">cv. Fuhuasheng</strain>
        <tissue evidence="3">Leaves</tissue>
    </source>
</reference>
<evidence type="ECO:0000313" key="4">
    <source>
        <dbReference type="Proteomes" id="UP000289738"/>
    </source>
</evidence>
<evidence type="ECO:0000313" key="3">
    <source>
        <dbReference type="EMBL" id="RYR28121.1"/>
    </source>
</evidence>
<keyword evidence="2" id="KW-0732">Signal</keyword>
<keyword evidence="4" id="KW-1185">Reference proteome</keyword>
<protein>
    <submittedName>
        <fullName evidence="3">Uncharacterized protein</fullName>
    </submittedName>
</protein>
<feature type="transmembrane region" description="Helical" evidence="1">
    <location>
        <begin position="59"/>
        <end position="78"/>
    </location>
</feature>
<accession>A0A445ANW3</accession>
<name>A0A445ANW3_ARAHY</name>
<keyword evidence="1" id="KW-1133">Transmembrane helix</keyword>
<gene>
    <name evidence="3" type="ORF">Ahy_B01g052229</name>
</gene>
<comment type="caution">
    <text evidence="3">The sequence shown here is derived from an EMBL/GenBank/DDBJ whole genome shotgun (WGS) entry which is preliminary data.</text>
</comment>
<dbReference type="EMBL" id="SDMP01000011">
    <property type="protein sequence ID" value="RYR28121.1"/>
    <property type="molecule type" value="Genomic_DNA"/>
</dbReference>
<organism evidence="3 4">
    <name type="scientific">Arachis hypogaea</name>
    <name type="common">Peanut</name>
    <dbReference type="NCBI Taxonomy" id="3818"/>
    <lineage>
        <taxon>Eukaryota</taxon>
        <taxon>Viridiplantae</taxon>
        <taxon>Streptophyta</taxon>
        <taxon>Embryophyta</taxon>
        <taxon>Tracheophyta</taxon>
        <taxon>Spermatophyta</taxon>
        <taxon>Magnoliopsida</taxon>
        <taxon>eudicotyledons</taxon>
        <taxon>Gunneridae</taxon>
        <taxon>Pentapetalae</taxon>
        <taxon>rosids</taxon>
        <taxon>fabids</taxon>
        <taxon>Fabales</taxon>
        <taxon>Fabaceae</taxon>
        <taxon>Papilionoideae</taxon>
        <taxon>50 kb inversion clade</taxon>
        <taxon>dalbergioids sensu lato</taxon>
        <taxon>Dalbergieae</taxon>
        <taxon>Pterocarpus clade</taxon>
        <taxon>Arachis</taxon>
    </lineage>
</organism>
<sequence>MVFTLCVYCCWSTSAARLAPVKENNNARVPPSLLISSKTLPNKFICIFFPNHMPLSASLSFLFIIMTTMTLFTNIVALQSQKNEWNPSVQLKIRY</sequence>
<keyword evidence="1" id="KW-0472">Membrane</keyword>
<proteinExistence type="predicted"/>
<evidence type="ECO:0000256" key="2">
    <source>
        <dbReference type="SAM" id="SignalP"/>
    </source>
</evidence>
<feature type="signal peptide" evidence="2">
    <location>
        <begin position="1"/>
        <end position="15"/>
    </location>
</feature>
<evidence type="ECO:0000256" key="1">
    <source>
        <dbReference type="SAM" id="Phobius"/>
    </source>
</evidence>
<dbReference type="AlphaFoldDB" id="A0A445ANW3"/>
<dbReference type="Proteomes" id="UP000289738">
    <property type="component" value="Chromosome B01"/>
</dbReference>
<keyword evidence="1" id="KW-0812">Transmembrane</keyword>
<feature type="chain" id="PRO_5019537941" evidence="2">
    <location>
        <begin position="16"/>
        <end position="95"/>
    </location>
</feature>